<organism evidence="2 3">
    <name type="scientific">Haladaptatus litoreus</name>
    <dbReference type="NCBI Taxonomy" id="553468"/>
    <lineage>
        <taxon>Archaea</taxon>
        <taxon>Methanobacteriati</taxon>
        <taxon>Methanobacteriota</taxon>
        <taxon>Stenosarchaea group</taxon>
        <taxon>Halobacteria</taxon>
        <taxon>Halobacteriales</taxon>
        <taxon>Haladaptataceae</taxon>
        <taxon>Haladaptatus</taxon>
    </lineage>
</organism>
<evidence type="ECO:0008006" key="4">
    <source>
        <dbReference type="Google" id="ProtNLM"/>
    </source>
</evidence>
<feature type="region of interest" description="Disordered" evidence="1">
    <location>
        <begin position="172"/>
        <end position="196"/>
    </location>
</feature>
<proteinExistence type="predicted"/>
<evidence type="ECO:0000313" key="3">
    <source>
        <dbReference type="Proteomes" id="UP000186914"/>
    </source>
</evidence>
<dbReference type="OrthoDB" id="269729at2157"/>
<accession>A0A1N6ZYY4</accession>
<gene>
    <name evidence="2" type="ORF">SAMN05421858_2238</name>
</gene>
<sequence>MQPAFEPPPTRPGLLINDPIESVRFALYTPDQSPICPTNPEEFHFPVDAAVEFETKKIEIPRLTGVYVRTQDGDLTASYSVTDDETTVSAGAYNLELNTAPMKLYLAVESGVCIEKRDQSVVLDFDERIPVRVGARSFHEQPAGTITVTDDIEDSMRAISLFGSALKTTSPERSFPTLRGHPPLIERGDEFSAPDGIERPETGVELVVPRERAAVYTATPLAYYLGAEVVPGESPHLAASGFEQSLASSDSFGNTVANTLQQVFFLDCLVRTEGYYRVDLHERQQVEPLVDLDFAALYDASLAERLAAYLSVPFETLEPHLPDWHLTTDVVPTADNAESLPFVANDLSLVRCPPNPTTRTVRSQPKPLTEFYRADFVRSTGDTASVNDIVQPDPSNSVEHAWIGDGYPLGSNKTTVKSCRRRIEGTAPDDSNIEIHVVCNDERMKEEGVVNEFYGFRDLLEFDVDISYDLTTDELAELFARPLDFVHYIGHVDDQGMQCSDGYLDVRTLDVVRTKAFLLNACRSYEQGMALVEKGSRGGVVTLSEIANVSATKVGRALARLLNIGFSLRTGLEIAKNEILTGYRYITVGDGGLALVQCESGCPMHLRVKRESGDSFEVDIMVYPSQTRRIGALFRPHLNDEDTQYLNSGVLDSWVVSEAELDEYLNCGVLPVTFENELYWSDEITAADLR</sequence>
<dbReference type="AlphaFoldDB" id="A0A1N6ZYY4"/>
<dbReference type="RefSeq" id="WP_076430115.1">
    <property type="nucleotide sequence ID" value="NZ_FTNO01000001.1"/>
</dbReference>
<dbReference type="EMBL" id="FTNO01000001">
    <property type="protein sequence ID" value="SIR32025.1"/>
    <property type="molecule type" value="Genomic_DNA"/>
</dbReference>
<name>A0A1N6ZYY4_9EURY</name>
<evidence type="ECO:0000313" key="2">
    <source>
        <dbReference type="EMBL" id="SIR32025.1"/>
    </source>
</evidence>
<protein>
    <recommendedName>
        <fullName evidence="4">CHAT domain-containing protein</fullName>
    </recommendedName>
</protein>
<reference evidence="3" key="1">
    <citation type="submission" date="2017-01" db="EMBL/GenBank/DDBJ databases">
        <authorList>
            <person name="Varghese N."/>
            <person name="Submissions S."/>
        </authorList>
    </citation>
    <scope>NUCLEOTIDE SEQUENCE [LARGE SCALE GENOMIC DNA]</scope>
    <source>
        <strain evidence="3">CGMCC 1.7737</strain>
    </source>
</reference>
<dbReference type="Proteomes" id="UP000186914">
    <property type="component" value="Unassembled WGS sequence"/>
</dbReference>
<feature type="compositionally biased region" description="Basic and acidic residues" evidence="1">
    <location>
        <begin position="184"/>
        <end position="196"/>
    </location>
</feature>
<keyword evidence="3" id="KW-1185">Reference proteome</keyword>
<evidence type="ECO:0000256" key="1">
    <source>
        <dbReference type="SAM" id="MobiDB-lite"/>
    </source>
</evidence>